<dbReference type="AlphaFoldDB" id="A0A173MFV6"/>
<dbReference type="CDD" id="cd02883">
    <property type="entry name" value="NUDIX_Hydrolase"/>
    <property type="match status" value="1"/>
</dbReference>
<accession>A0A173MFV6</accession>
<dbReference type="KEGG" id="fln:FLA_2334"/>
<protein>
    <submittedName>
        <fullName evidence="1">Uncharacterized protein</fullName>
    </submittedName>
</protein>
<name>A0A173MFV6_9BACT</name>
<keyword evidence="2" id="KW-1185">Reference proteome</keyword>
<dbReference type="EMBL" id="FTOR01000006">
    <property type="protein sequence ID" value="SIT25784.1"/>
    <property type="molecule type" value="Genomic_DNA"/>
</dbReference>
<dbReference type="InterPro" id="IPR015797">
    <property type="entry name" value="NUDIX_hydrolase-like_dom_sf"/>
</dbReference>
<evidence type="ECO:0000313" key="1">
    <source>
        <dbReference type="EMBL" id="SIT25784.1"/>
    </source>
</evidence>
<dbReference type="SUPFAM" id="SSF55811">
    <property type="entry name" value="Nudix"/>
    <property type="match status" value="1"/>
</dbReference>
<dbReference type="OrthoDB" id="659723at2"/>
<sequence>MRTILIYVVLFFFVAQPILLTAQTKADSISLIFPKAVIVNKKNEVLLAYDANRKAYEVPSIGTLQGPVSIKQYLDKTAAEIGVTFQRFRLGGMFSYIFPDKYRTFVRPYFVVEVTGYVNGKGVADTTCKWFPREQAIRLIPYPASALIVRQVLTQPQKVWAASFEEYGYTNPVDTSKIRFKQLESFYPMN</sequence>
<dbReference type="Proteomes" id="UP000186917">
    <property type="component" value="Unassembled WGS sequence"/>
</dbReference>
<proteinExistence type="predicted"/>
<evidence type="ECO:0000313" key="2">
    <source>
        <dbReference type="Proteomes" id="UP000186917"/>
    </source>
</evidence>
<gene>
    <name evidence="1" type="ORF">SAMN05421788_106381</name>
</gene>
<organism evidence="1 2">
    <name type="scientific">Filimonas lacunae</name>
    <dbReference type="NCBI Taxonomy" id="477680"/>
    <lineage>
        <taxon>Bacteria</taxon>
        <taxon>Pseudomonadati</taxon>
        <taxon>Bacteroidota</taxon>
        <taxon>Chitinophagia</taxon>
        <taxon>Chitinophagales</taxon>
        <taxon>Chitinophagaceae</taxon>
        <taxon>Filimonas</taxon>
    </lineage>
</organism>
<reference evidence="2" key="1">
    <citation type="submission" date="2017-01" db="EMBL/GenBank/DDBJ databases">
        <authorList>
            <person name="Varghese N."/>
            <person name="Submissions S."/>
        </authorList>
    </citation>
    <scope>NUCLEOTIDE SEQUENCE [LARGE SCALE GENOMIC DNA]</scope>
    <source>
        <strain evidence="2">DSM 21054</strain>
    </source>
</reference>
<dbReference type="RefSeq" id="WP_076380560.1">
    <property type="nucleotide sequence ID" value="NZ_AP017422.1"/>
</dbReference>